<evidence type="ECO:0008006" key="10">
    <source>
        <dbReference type="Google" id="ProtNLM"/>
    </source>
</evidence>
<evidence type="ECO:0000256" key="6">
    <source>
        <dbReference type="SAM" id="MobiDB-lite"/>
    </source>
</evidence>
<proteinExistence type="inferred from homology"/>
<feature type="compositionally biased region" description="Polar residues" evidence="6">
    <location>
        <begin position="501"/>
        <end position="514"/>
    </location>
</feature>
<dbReference type="Proteomes" id="UP001497623">
    <property type="component" value="Unassembled WGS sequence"/>
</dbReference>
<evidence type="ECO:0000256" key="1">
    <source>
        <dbReference type="ARBA" id="ARBA00004370"/>
    </source>
</evidence>
<dbReference type="AlphaFoldDB" id="A0AAV2QZ96"/>
<feature type="transmembrane region" description="Helical" evidence="7">
    <location>
        <begin position="37"/>
        <end position="55"/>
    </location>
</feature>
<feature type="transmembrane region" description="Helical" evidence="7">
    <location>
        <begin position="273"/>
        <end position="292"/>
    </location>
</feature>
<gene>
    <name evidence="8" type="ORF">MNOR_LOCUS18046</name>
</gene>
<comment type="caution">
    <text evidence="8">The sequence shown here is derived from an EMBL/GenBank/DDBJ whole genome shotgun (WGS) entry which is preliminary data.</text>
</comment>
<feature type="transmembrane region" description="Helical" evidence="7">
    <location>
        <begin position="238"/>
        <end position="261"/>
    </location>
</feature>
<organism evidence="8 9">
    <name type="scientific">Meganyctiphanes norvegica</name>
    <name type="common">Northern krill</name>
    <name type="synonym">Thysanopoda norvegica</name>
    <dbReference type="NCBI Taxonomy" id="48144"/>
    <lineage>
        <taxon>Eukaryota</taxon>
        <taxon>Metazoa</taxon>
        <taxon>Ecdysozoa</taxon>
        <taxon>Arthropoda</taxon>
        <taxon>Crustacea</taxon>
        <taxon>Multicrustacea</taxon>
        <taxon>Malacostraca</taxon>
        <taxon>Eumalacostraca</taxon>
        <taxon>Eucarida</taxon>
        <taxon>Euphausiacea</taxon>
        <taxon>Euphausiidae</taxon>
        <taxon>Meganyctiphanes</taxon>
    </lineage>
</organism>
<dbReference type="GO" id="GO:0005254">
    <property type="term" value="F:chloride channel activity"/>
    <property type="evidence" value="ECO:0007669"/>
    <property type="project" value="InterPro"/>
</dbReference>
<dbReference type="PANTHER" id="PTHR10736">
    <property type="entry name" value="BESTROPHIN"/>
    <property type="match status" value="1"/>
</dbReference>
<dbReference type="PANTHER" id="PTHR10736:SF65">
    <property type="entry name" value="BESTROPHIN 1, ISOFORM C-RELATED"/>
    <property type="match status" value="1"/>
</dbReference>
<feature type="region of interest" description="Disordered" evidence="6">
    <location>
        <begin position="654"/>
        <end position="691"/>
    </location>
</feature>
<feature type="compositionally biased region" description="Polar residues" evidence="6">
    <location>
        <begin position="806"/>
        <end position="840"/>
    </location>
</feature>
<name>A0AAV2QZ96_MEGNR</name>
<feature type="compositionally biased region" description="Polar residues" evidence="6">
    <location>
        <begin position="590"/>
        <end position="606"/>
    </location>
</feature>
<dbReference type="InterPro" id="IPR000615">
    <property type="entry name" value="Bestrophin"/>
</dbReference>
<protein>
    <recommendedName>
        <fullName evidence="10">Bestrophin homolog</fullName>
    </recommendedName>
</protein>
<feature type="transmembrane region" description="Helical" evidence="7">
    <location>
        <begin position="76"/>
        <end position="95"/>
    </location>
</feature>
<feature type="region of interest" description="Disordered" evidence="6">
    <location>
        <begin position="786"/>
        <end position="840"/>
    </location>
</feature>
<keyword evidence="4 7" id="KW-0472">Membrane</keyword>
<evidence type="ECO:0000256" key="4">
    <source>
        <dbReference type="ARBA" id="ARBA00023136"/>
    </source>
</evidence>
<keyword evidence="9" id="KW-1185">Reference proteome</keyword>
<keyword evidence="3 7" id="KW-1133">Transmembrane helix</keyword>
<feature type="compositionally biased region" description="Polar residues" evidence="6">
    <location>
        <begin position="427"/>
        <end position="445"/>
    </location>
</feature>
<dbReference type="EMBL" id="CAXKWB010012711">
    <property type="protein sequence ID" value="CAL4105190.1"/>
    <property type="molecule type" value="Genomic_DNA"/>
</dbReference>
<evidence type="ECO:0000256" key="3">
    <source>
        <dbReference type="ARBA" id="ARBA00022989"/>
    </source>
</evidence>
<evidence type="ECO:0000313" key="9">
    <source>
        <dbReference type="Proteomes" id="UP001497623"/>
    </source>
</evidence>
<evidence type="ECO:0000256" key="2">
    <source>
        <dbReference type="ARBA" id="ARBA00022692"/>
    </source>
</evidence>
<dbReference type="Pfam" id="PF01062">
    <property type="entry name" value="Bestrophin"/>
    <property type="match status" value="1"/>
</dbReference>
<comment type="similarity">
    <text evidence="5">Belongs to the anion channel-forming bestrophin (TC 1.A.46) family. Calcium-sensitive chloride channel subfamily.</text>
</comment>
<dbReference type="GO" id="GO:0016020">
    <property type="term" value="C:membrane"/>
    <property type="evidence" value="ECO:0007669"/>
    <property type="project" value="UniProtKB-SubCell"/>
</dbReference>
<sequence length="840" mass="95412">MTITYIQNMSDVEGFGNFWKLLFRWKGSVYKLIWKDMTVYSVLYFTLSIVYRYVLNSEQRKTFERVAEYCNYFSGILPVGFVLGFYVNIVVSRWWSQFEKIPFTDPVCLSVITLLNGQDDRSREMRRQIARYVNLAVTMLFFQISPSAKVRFPTKQHIVDAGLMTQREKHIIEEMSEHSKYVAYWLPLLWAEDICAQAHNEGKIRDTVALTFIMTQVEELRGKCSLLVGFDRHNIPLVYTQVVTMAVYAFCLSCIMGRQFINPEDNKYEHRYIDIYIPLFTFLQFFFFLGWLKVAESLVHPFGEDDDDFEVNWILDKNMQVAFMMVDGKYRPYPEMVRDKYWTKEQPQVCPWPTPYPVDEQIKREQAEGLRSKGNDEARRQSMFNFLGKLPCTSENNVNIRGQRPGPEQRYSIQRLPSQLEKIEVSSPKTTSNFTSTTSIPSCCSHASPQVRNRQSCVDDGNTIASFSQNYQDPSVTQNNSQRQVNPSFFEDFQDNDDTEASTQKKNNYIPSITRSKELDNVCSSASTTSIDPTAPPLSPNDISSSSSSPYDNSQSHSVPPVGFCINSATPSPSPSMRNRSRSENPNLWDYTQSQSIPKNSASSPASLYPPHPLGDSFNATSSPGALYSSQENENQSNLNNSLKRGSLYYSATSNPSASYSYSPTDNPQQSQPFQIRSPQFSNYSPSTEYPQIKNNELRLRSNAPSPSSYRSNTPSPCPDTYINMYPVLSDSAANPLSLSAPSNLNKTSPRQDVRRCDASAQPSRPTSLDIPQHLSTMEDTLENNSNFQPIQKHSPLHSNSPSSPQLKQNGNELSSKQNGRSNSLNCDTVLNTEPLNIKT</sequence>
<evidence type="ECO:0000256" key="7">
    <source>
        <dbReference type="SAM" id="Phobius"/>
    </source>
</evidence>
<reference evidence="8 9" key="1">
    <citation type="submission" date="2024-05" db="EMBL/GenBank/DDBJ databases">
        <authorList>
            <person name="Wallberg A."/>
        </authorList>
    </citation>
    <scope>NUCLEOTIDE SEQUENCE [LARGE SCALE GENOMIC DNA]</scope>
</reference>
<accession>A0AAV2QZ96</accession>
<dbReference type="InterPro" id="IPR021134">
    <property type="entry name" value="Bestrophin-like"/>
</dbReference>
<keyword evidence="2 7" id="KW-0812">Transmembrane</keyword>
<feature type="region of interest" description="Disordered" evidence="6">
    <location>
        <begin position="424"/>
        <end position="445"/>
    </location>
</feature>
<feature type="region of interest" description="Disordered" evidence="6">
    <location>
        <begin position="489"/>
        <end position="641"/>
    </location>
</feature>
<feature type="region of interest" description="Disordered" evidence="6">
    <location>
        <begin position="739"/>
        <end position="773"/>
    </location>
</feature>
<feature type="compositionally biased region" description="Polar residues" evidence="6">
    <location>
        <begin position="522"/>
        <end position="532"/>
    </location>
</feature>
<evidence type="ECO:0000313" key="8">
    <source>
        <dbReference type="EMBL" id="CAL4105190.1"/>
    </source>
</evidence>
<comment type="subcellular location">
    <subcellularLocation>
        <location evidence="1">Membrane</location>
    </subcellularLocation>
</comment>
<evidence type="ECO:0000256" key="5">
    <source>
        <dbReference type="ARBA" id="ARBA00034769"/>
    </source>
</evidence>
<feature type="compositionally biased region" description="Low complexity" evidence="6">
    <location>
        <begin position="629"/>
        <end position="641"/>
    </location>
</feature>
<feature type="compositionally biased region" description="Low complexity" evidence="6">
    <location>
        <begin position="540"/>
        <end position="558"/>
    </location>
</feature>